<evidence type="ECO:0000313" key="1">
    <source>
        <dbReference type="EMBL" id="SAL76589.1"/>
    </source>
</evidence>
<dbReference type="EMBL" id="FCNZ02000030">
    <property type="protein sequence ID" value="SAL76589.1"/>
    <property type="molecule type" value="Genomic_DNA"/>
</dbReference>
<keyword evidence="2" id="KW-1185">Reference proteome</keyword>
<protein>
    <submittedName>
        <fullName evidence="1">Uncharacterized protein</fullName>
    </submittedName>
</protein>
<accession>A0A158K731</accession>
<name>A0A158K731_9BURK</name>
<evidence type="ECO:0000313" key="2">
    <source>
        <dbReference type="Proteomes" id="UP000054717"/>
    </source>
</evidence>
<proteinExistence type="predicted"/>
<dbReference type="Proteomes" id="UP000054717">
    <property type="component" value="Unassembled WGS sequence"/>
</dbReference>
<comment type="caution">
    <text evidence="1">The sequence shown here is derived from an EMBL/GenBank/DDBJ whole genome shotgun (WGS) entry which is preliminary data.</text>
</comment>
<dbReference type="AlphaFoldDB" id="A0A158K731"/>
<dbReference type="RefSeq" id="WP_159462951.1">
    <property type="nucleotide sequence ID" value="NZ_FCNZ02000030.1"/>
</dbReference>
<sequence>MHGCSLLLELDELLELGKLLLEFDELLKFGGLLLELDKLLALGKLLLELDCAPGIDELLSAEELLLLDGFDEVLLVPDNEEDEGTLLLDDSIDELLGGVSPLLELLLRGT</sequence>
<reference evidence="1" key="1">
    <citation type="submission" date="2016-01" db="EMBL/GenBank/DDBJ databases">
        <authorList>
            <person name="Peeters Charlotte."/>
        </authorList>
    </citation>
    <scope>NUCLEOTIDE SEQUENCE</scope>
    <source>
        <strain evidence="1">LMG 22936</strain>
    </source>
</reference>
<organism evidence="1 2">
    <name type="scientific">Caballeronia telluris</name>
    <dbReference type="NCBI Taxonomy" id="326475"/>
    <lineage>
        <taxon>Bacteria</taxon>
        <taxon>Pseudomonadati</taxon>
        <taxon>Pseudomonadota</taxon>
        <taxon>Betaproteobacteria</taxon>
        <taxon>Burkholderiales</taxon>
        <taxon>Burkholderiaceae</taxon>
        <taxon>Caballeronia</taxon>
    </lineage>
</organism>
<gene>
    <name evidence="1" type="ORF">AWB66_05441</name>
</gene>